<feature type="transmembrane region" description="Helical" evidence="5">
    <location>
        <begin position="281"/>
        <end position="300"/>
    </location>
</feature>
<keyword evidence="4 5" id="KW-0472">Membrane</keyword>
<feature type="transmembrane region" description="Helical" evidence="5">
    <location>
        <begin position="81"/>
        <end position="102"/>
    </location>
</feature>
<evidence type="ECO:0000259" key="6">
    <source>
        <dbReference type="Pfam" id="PF01699"/>
    </source>
</evidence>
<dbReference type="InterPro" id="IPR044880">
    <property type="entry name" value="NCX_ion-bd_dom_sf"/>
</dbReference>
<proteinExistence type="predicted"/>
<evidence type="ECO:0000256" key="3">
    <source>
        <dbReference type="ARBA" id="ARBA00022989"/>
    </source>
</evidence>
<dbReference type="EMBL" id="JACHVB010000060">
    <property type="protein sequence ID" value="MBC2596056.1"/>
    <property type="molecule type" value="Genomic_DNA"/>
</dbReference>
<dbReference type="AlphaFoldDB" id="A0A842HKJ1"/>
<feature type="transmembrane region" description="Helical" evidence="5">
    <location>
        <begin position="12"/>
        <end position="31"/>
    </location>
</feature>
<dbReference type="RefSeq" id="WP_185676972.1">
    <property type="nucleotide sequence ID" value="NZ_JACHVB010000060.1"/>
</dbReference>
<comment type="subcellular location">
    <subcellularLocation>
        <location evidence="1">Membrane</location>
        <topology evidence="1">Multi-pass membrane protein</topology>
    </subcellularLocation>
</comment>
<evidence type="ECO:0000256" key="1">
    <source>
        <dbReference type="ARBA" id="ARBA00004141"/>
    </source>
</evidence>
<feature type="transmembrane region" description="Helical" evidence="5">
    <location>
        <begin position="312"/>
        <end position="328"/>
    </location>
</feature>
<dbReference type="Proteomes" id="UP000546464">
    <property type="component" value="Unassembled WGS sequence"/>
</dbReference>
<protein>
    <submittedName>
        <fullName evidence="7">Calcium/sodium antiporter</fullName>
    </submittedName>
</protein>
<feature type="domain" description="Sodium/calcium exchanger membrane region" evidence="6">
    <location>
        <begin position="12"/>
        <end position="157"/>
    </location>
</feature>
<dbReference type="PANTHER" id="PTHR10846">
    <property type="entry name" value="SODIUM/POTASSIUM/CALCIUM EXCHANGER"/>
    <property type="match status" value="1"/>
</dbReference>
<dbReference type="GO" id="GO:0005262">
    <property type="term" value="F:calcium channel activity"/>
    <property type="evidence" value="ECO:0007669"/>
    <property type="project" value="TreeGrafter"/>
</dbReference>
<feature type="transmembrane region" description="Helical" evidence="5">
    <location>
        <begin position="255"/>
        <end position="275"/>
    </location>
</feature>
<accession>A0A842HKJ1</accession>
<feature type="transmembrane region" description="Helical" evidence="5">
    <location>
        <begin position="114"/>
        <end position="134"/>
    </location>
</feature>
<dbReference type="Pfam" id="PF01699">
    <property type="entry name" value="Na_Ca_ex"/>
    <property type="match status" value="2"/>
</dbReference>
<dbReference type="InterPro" id="IPR004837">
    <property type="entry name" value="NaCa_Exmemb"/>
</dbReference>
<evidence type="ECO:0000256" key="2">
    <source>
        <dbReference type="ARBA" id="ARBA00022692"/>
    </source>
</evidence>
<keyword evidence="2 5" id="KW-0812">Transmembrane</keyword>
<evidence type="ECO:0000256" key="5">
    <source>
        <dbReference type="SAM" id="Phobius"/>
    </source>
</evidence>
<dbReference type="PANTHER" id="PTHR10846:SF8">
    <property type="entry name" value="INNER MEMBRANE PROTEIN YRBG"/>
    <property type="match status" value="1"/>
</dbReference>
<dbReference type="InterPro" id="IPR004481">
    <property type="entry name" value="K/Na/Ca-exchanger"/>
</dbReference>
<evidence type="ECO:0000313" key="7">
    <source>
        <dbReference type="EMBL" id="MBC2596056.1"/>
    </source>
</evidence>
<comment type="caution">
    <text evidence="7">The sequence shown here is derived from an EMBL/GenBank/DDBJ whole genome shotgun (WGS) entry which is preliminary data.</text>
</comment>
<feature type="transmembrane region" description="Helical" evidence="5">
    <location>
        <begin position="181"/>
        <end position="200"/>
    </location>
</feature>
<feature type="domain" description="Sodium/calcium exchanger membrane region" evidence="6">
    <location>
        <begin position="186"/>
        <end position="325"/>
    </location>
</feature>
<dbReference type="GO" id="GO:0008273">
    <property type="term" value="F:calcium, potassium:sodium antiporter activity"/>
    <property type="evidence" value="ECO:0007669"/>
    <property type="project" value="TreeGrafter"/>
</dbReference>
<keyword evidence="8" id="KW-1185">Reference proteome</keyword>
<dbReference type="GO" id="GO:0006874">
    <property type="term" value="P:intracellular calcium ion homeostasis"/>
    <property type="evidence" value="ECO:0007669"/>
    <property type="project" value="TreeGrafter"/>
</dbReference>
<sequence>MIAYAEFSTLMLVLLLVVGLAALCFGGDWLARGAASLALLWKINPVVVGLTIVAIATSMPELITALMATRQGSDSLALGNIIGSNLGNIGLILGIAAIIAPVKIQWRLIRQEVPILFVATLLFTLLCLTGYLFNGRLGRIEGAVLLVGAVAYLVFLVIQARKARDDIQKEFEEETGEPVKSIWGCLGFIVLGGFALWLGAELLIGSSVELAVRMHISEALIGLTVVAIGTSLPELAASVAAALRGQSDIVTGNIVGSNIFNMLLVGGGVSTLFPIRIDGQLFLLEYPAMILITVLLWLAFYTGRTVTRREGVCFVLLYVIILTVSGMTQ</sequence>
<name>A0A842HKJ1_9BACT</name>
<organism evidence="7 8">
    <name type="scientific">Ruficoccus amylovorans</name>
    <dbReference type="NCBI Taxonomy" id="1804625"/>
    <lineage>
        <taxon>Bacteria</taxon>
        <taxon>Pseudomonadati</taxon>
        <taxon>Verrucomicrobiota</taxon>
        <taxon>Opitutia</taxon>
        <taxon>Puniceicoccales</taxon>
        <taxon>Cerasicoccaceae</taxon>
        <taxon>Ruficoccus</taxon>
    </lineage>
</organism>
<evidence type="ECO:0000313" key="8">
    <source>
        <dbReference type="Proteomes" id="UP000546464"/>
    </source>
</evidence>
<keyword evidence="3 5" id="KW-1133">Transmembrane helix</keyword>
<evidence type="ECO:0000256" key="4">
    <source>
        <dbReference type="ARBA" id="ARBA00023136"/>
    </source>
</evidence>
<feature type="transmembrane region" description="Helical" evidence="5">
    <location>
        <begin position="140"/>
        <end position="160"/>
    </location>
</feature>
<dbReference type="Gene3D" id="1.20.1420.30">
    <property type="entry name" value="NCX, central ion-binding region"/>
    <property type="match status" value="1"/>
</dbReference>
<gene>
    <name evidence="7" type="ORF">H5P28_17450</name>
</gene>
<dbReference type="GO" id="GO:0005886">
    <property type="term" value="C:plasma membrane"/>
    <property type="evidence" value="ECO:0007669"/>
    <property type="project" value="TreeGrafter"/>
</dbReference>
<feature type="transmembrane region" description="Helical" evidence="5">
    <location>
        <begin position="220"/>
        <end position="243"/>
    </location>
</feature>
<reference evidence="7 8" key="1">
    <citation type="submission" date="2020-07" db="EMBL/GenBank/DDBJ databases">
        <authorList>
            <person name="Feng X."/>
        </authorList>
    </citation>
    <scope>NUCLEOTIDE SEQUENCE [LARGE SCALE GENOMIC DNA]</scope>
    <source>
        <strain evidence="7 8">JCM31066</strain>
    </source>
</reference>
<feature type="transmembrane region" description="Helical" evidence="5">
    <location>
        <begin position="43"/>
        <end position="69"/>
    </location>
</feature>
<dbReference type="NCBIfam" id="TIGR00367">
    <property type="entry name" value="calcium/sodium antiporter"/>
    <property type="match status" value="1"/>
</dbReference>